<dbReference type="GO" id="GO:0032259">
    <property type="term" value="P:methylation"/>
    <property type="evidence" value="ECO:0007669"/>
    <property type="project" value="UniProtKB-KW"/>
</dbReference>
<gene>
    <name evidence="2" type="primary">sdnD</name>
    <name evidence="2" type="ORF">CGCSCA2_v005334</name>
</gene>
<dbReference type="PANTHER" id="PTHR34203">
    <property type="entry name" value="METHYLTRANSFERASE, FKBM FAMILY PROTEIN"/>
    <property type="match status" value="1"/>
</dbReference>
<dbReference type="NCBIfam" id="TIGR01444">
    <property type="entry name" value="fkbM_fam"/>
    <property type="match status" value="1"/>
</dbReference>
<evidence type="ECO:0000313" key="2">
    <source>
        <dbReference type="EMBL" id="KAF4860468.1"/>
    </source>
</evidence>
<sequence>MTAELINLADGLSCYTSGETEARFIYNEIWEEHCYDGSKLSENPVIVDAGANIGLFSIYMKKKYPTAKIIAFEPAPESFATLHRNFELNGISGVEAHQCGLGPAVSAEKLTFYPTFPGNSTLRPETKKSTYEAIAERFGQEFVDTNFGSPQFLDIKIERLSRFLDGVERIDLLKVDVEGSELGVLQGVDDEHWKFIRNVVLETTESSGDRQKIEDLLRQRGFKVVREGAAFDSSMEFFVIRAHREDGVNEKTQD</sequence>
<dbReference type="Pfam" id="PF05050">
    <property type="entry name" value="Methyltransf_21"/>
    <property type="match status" value="1"/>
</dbReference>
<keyword evidence="2" id="KW-0489">Methyltransferase</keyword>
<keyword evidence="2" id="KW-0808">Transferase</keyword>
<dbReference type="InterPro" id="IPR052514">
    <property type="entry name" value="SAM-dependent_MTase"/>
</dbReference>
<dbReference type="EMBL" id="QPMT01000013">
    <property type="protein sequence ID" value="KAF4860468.1"/>
    <property type="molecule type" value="Genomic_DNA"/>
</dbReference>
<organism evidence="2 3">
    <name type="scientific">Colletotrichum siamense</name>
    <name type="common">Anthracnose fungus</name>
    <dbReference type="NCBI Taxonomy" id="690259"/>
    <lineage>
        <taxon>Eukaryota</taxon>
        <taxon>Fungi</taxon>
        <taxon>Dikarya</taxon>
        <taxon>Ascomycota</taxon>
        <taxon>Pezizomycotina</taxon>
        <taxon>Sordariomycetes</taxon>
        <taxon>Hypocreomycetidae</taxon>
        <taxon>Glomerellales</taxon>
        <taxon>Glomerellaceae</taxon>
        <taxon>Colletotrichum</taxon>
        <taxon>Colletotrichum gloeosporioides species complex</taxon>
    </lineage>
</organism>
<dbReference type="SUPFAM" id="SSF53335">
    <property type="entry name" value="S-adenosyl-L-methionine-dependent methyltransferases"/>
    <property type="match status" value="1"/>
</dbReference>
<dbReference type="AlphaFoldDB" id="A0A9P5K625"/>
<evidence type="ECO:0000259" key="1">
    <source>
        <dbReference type="Pfam" id="PF05050"/>
    </source>
</evidence>
<dbReference type="InterPro" id="IPR029063">
    <property type="entry name" value="SAM-dependent_MTases_sf"/>
</dbReference>
<dbReference type="InterPro" id="IPR006342">
    <property type="entry name" value="FkbM_mtfrase"/>
</dbReference>
<keyword evidence="3" id="KW-1185">Reference proteome</keyword>
<dbReference type="OrthoDB" id="5835829at2759"/>
<feature type="domain" description="Methyltransferase FkbM" evidence="1">
    <location>
        <begin position="48"/>
        <end position="224"/>
    </location>
</feature>
<dbReference type="Proteomes" id="UP000711996">
    <property type="component" value="Unassembled WGS sequence"/>
</dbReference>
<dbReference type="Gene3D" id="3.40.50.150">
    <property type="entry name" value="Vaccinia Virus protein VP39"/>
    <property type="match status" value="1"/>
</dbReference>
<accession>A0A9P5K625</accession>
<dbReference type="PANTHER" id="PTHR34203:SF15">
    <property type="entry name" value="SLL1173 PROTEIN"/>
    <property type="match status" value="1"/>
</dbReference>
<reference evidence="2" key="1">
    <citation type="submission" date="2019-06" db="EMBL/GenBank/DDBJ databases">
        <authorList>
            <person name="Gan P."/>
            <person name="Shirasu K."/>
        </authorList>
    </citation>
    <scope>NUCLEOTIDE SEQUENCE [LARGE SCALE GENOMIC DNA]</scope>
    <source>
        <strain evidence="2">CAD2</strain>
    </source>
</reference>
<comment type="caution">
    <text evidence="2">The sequence shown here is derived from an EMBL/GenBank/DDBJ whole genome shotgun (WGS) entry which is preliminary data.</text>
</comment>
<evidence type="ECO:0000313" key="3">
    <source>
        <dbReference type="Proteomes" id="UP000711996"/>
    </source>
</evidence>
<protein>
    <submittedName>
        <fullName evidence="2">Methyltransferase sdnD</fullName>
    </submittedName>
</protein>
<proteinExistence type="predicted"/>
<name>A0A9P5K625_COLSI</name>
<dbReference type="GO" id="GO:0008168">
    <property type="term" value="F:methyltransferase activity"/>
    <property type="evidence" value="ECO:0007669"/>
    <property type="project" value="UniProtKB-KW"/>
</dbReference>